<evidence type="ECO:0000256" key="4">
    <source>
        <dbReference type="ARBA" id="ARBA00022801"/>
    </source>
</evidence>
<reference evidence="9 10" key="1">
    <citation type="submission" date="2020-08" db="EMBL/GenBank/DDBJ databases">
        <title>Genome public.</title>
        <authorList>
            <person name="Liu C."/>
            <person name="Sun Q."/>
        </authorList>
    </citation>
    <scope>NUCLEOTIDE SEQUENCE [LARGE SCALE GENOMIC DNA]</scope>
    <source>
        <strain evidence="9 10">NSJ-27</strain>
    </source>
</reference>
<feature type="active site" description="Proton donor/acceptor" evidence="7">
    <location>
        <position position="269"/>
    </location>
</feature>
<comment type="caution">
    <text evidence="9">The sequence shown here is derived from an EMBL/GenBank/DDBJ whole genome shotgun (WGS) entry which is preliminary data.</text>
</comment>
<feature type="domain" description="Peptidase M14" evidence="8">
    <location>
        <begin position="7"/>
        <end position="299"/>
    </location>
</feature>
<evidence type="ECO:0000256" key="5">
    <source>
        <dbReference type="ARBA" id="ARBA00022833"/>
    </source>
</evidence>
<evidence type="ECO:0000256" key="2">
    <source>
        <dbReference type="ARBA" id="ARBA00005988"/>
    </source>
</evidence>
<evidence type="ECO:0000259" key="8">
    <source>
        <dbReference type="PROSITE" id="PS52035"/>
    </source>
</evidence>
<keyword evidence="4" id="KW-0378">Hydrolase</keyword>
<dbReference type="Proteomes" id="UP000649151">
    <property type="component" value="Unassembled WGS sequence"/>
</dbReference>
<dbReference type="Gene3D" id="3.40.630.10">
    <property type="entry name" value="Zn peptidases"/>
    <property type="match status" value="1"/>
</dbReference>
<protein>
    <submittedName>
        <fullName evidence="9">Gamma-D-glutamyl-meso-diaminopimelate peptidase</fullName>
    </submittedName>
</protein>
<dbReference type="InterPro" id="IPR000834">
    <property type="entry name" value="Peptidase_M14"/>
</dbReference>
<dbReference type="PANTHER" id="PTHR11705">
    <property type="entry name" value="PROTEASE FAMILY M14 CARBOXYPEPTIDASE A,B"/>
    <property type="match status" value="1"/>
</dbReference>
<gene>
    <name evidence="9" type="ORF">H8Z77_10055</name>
</gene>
<comment type="similarity">
    <text evidence="2 7">Belongs to the peptidase M14 family.</text>
</comment>
<evidence type="ECO:0000313" key="10">
    <source>
        <dbReference type="Proteomes" id="UP000649151"/>
    </source>
</evidence>
<organism evidence="9 10">
    <name type="scientific">Clostridium facile</name>
    <dbReference type="NCBI Taxonomy" id="2763035"/>
    <lineage>
        <taxon>Bacteria</taxon>
        <taxon>Bacillati</taxon>
        <taxon>Bacillota</taxon>
        <taxon>Clostridia</taxon>
        <taxon>Eubacteriales</taxon>
        <taxon>Clostridiaceae</taxon>
        <taxon>Clostridium</taxon>
    </lineage>
</organism>
<dbReference type="PANTHER" id="PTHR11705:SF143">
    <property type="entry name" value="SLL0236 PROTEIN"/>
    <property type="match status" value="1"/>
</dbReference>
<evidence type="ECO:0000256" key="3">
    <source>
        <dbReference type="ARBA" id="ARBA00022670"/>
    </source>
</evidence>
<keyword evidence="6" id="KW-0482">Metalloprotease</keyword>
<accession>A0ABR7IT86</accession>
<dbReference type="SMART" id="SM00631">
    <property type="entry name" value="Zn_pept"/>
    <property type="match status" value="1"/>
</dbReference>
<dbReference type="RefSeq" id="WP_186996918.1">
    <property type="nucleotide sequence ID" value="NZ_JACOQK010000001.1"/>
</dbReference>
<keyword evidence="10" id="KW-1185">Reference proteome</keyword>
<dbReference type="EMBL" id="JACOQK010000001">
    <property type="protein sequence ID" value="MBC5788347.1"/>
    <property type="molecule type" value="Genomic_DNA"/>
</dbReference>
<evidence type="ECO:0000256" key="6">
    <source>
        <dbReference type="ARBA" id="ARBA00023049"/>
    </source>
</evidence>
<dbReference type="SUPFAM" id="SSF53187">
    <property type="entry name" value="Zn-dependent exopeptidases"/>
    <property type="match status" value="1"/>
</dbReference>
<dbReference type="Pfam" id="PF00246">
    <property type="entry name" value="Peptidase_M14"/>
    <property type="match status" value="1"/>
</dbReference>
<keyword evidence="3" id="KW-0645">Protease</keyword>
<evidence type="ECO:0000256" key="1">
    <source>
        <dbReference type="ARBA" id="ARBA00001947"/>
    </source>
</evidence>
<keyword evidence="5" id="KW-0862">Zinc</keyword>
<evidence type="ECO:0000256" key="7">
    <source>
        <dbReference type="PROSITE-ProRule" id="PRU01379"/>
    </source>
</evidence>
<dbReference type="PROSITE" id="PS52035">
    <property type="entry name" value="PEPTIDASE_M14"/>
    <property type="match status" value="1"/>
</dbReference>
<proteinExistence type="inferred from homology"/>
<name>A0ABR7IT86_9CLOT</name>
<evidence type="ECO:0000313" key="9">
    <source>
        <dbReference type="EMBL" id="MBC5788347.1"/>
    </source>
</evidence>
<comment type="cofactor">
    <cofactor evidence="1">
        <name>Zn(2+)</name>
        <dbReference type="ChEBI" id="CHEBI:29105"/>
    </cofactor>
</comment>
<dbReference type="PRINTS" id="PR00765">
    <property type="entry name" value="CRBOXYPTASEA"/>
</dbReference>
<sequence>MDQFYQNPPTYELLCDKVQQMKNTYPHMRNFSIGKSVLGRKIFALGIGNLKNATLFVAAIHAQEWLTCMLVTHFLEDLCYHEQNQKPLFDTNLTDMFAERGLIVVPMANPDGVEIALNGAASAKHLRRQVGRMLTASTRSWQANARGIDLNHNFNAGFQELKAMERAAGITRPCERQFGGYTPQSEPETRALVHLCLGLNIKKLLAFHSQGEEIYYSYGPNTPKNAKMIADALKASSGYQVMNPTGLASHGGLKDWFINHTHRNGFTIEIGKGENPLPISDLPGIYHKLREMMFISLLI</sequence>